<comment type="caution">
    <text evidence="1">The sequence shown here is derived from an EMBL/GenBank/DDBJ whole genome shotgun (WGS) entry which is preliminary data.</text>
</comment>
<dbReference type="Proteomes" id="UP000238479">
    <property type="component" value="Chromosome 5"/>
</dbReference>
<reference evidence="1 2" key="1">
    <citation type="journal article" date="2018" name="Nat. Genet.">
        <title>The Rosa genome provides new insights in the design of modern roses.</title>
        <authorList>
            <person name="Bendahmane M."/>
        </authorList>
    </citation>
    <scope>NUCLEOTIDE SEQUENCE [LARGE SCALE GENOMIC DNA]</scope>
    <source>
        <strain evidence="2">cv. Old Blush</strain>
    </source>
</reference>
<protein>
    <submittedName>
        <fullName evidence="1">Uncharacterized protein</fullName>
    </submittedName>
</protein>
<organism evidence="1 2">
    <name type="scientific">Rosa chinensis</name>
    <name type="common">China rose</name>
    <dbReference type="NCBI Taxonomy" id="74649"/>
    <lineage>
        <taxon>Eukaryota</taxon>
        <taxon>Viridiplantae</taxon>
        <taxon>Streptophyta</taxon>
        <taxon>Embryophyta</taxon>
        <taxon>Tracheophyta</taxon>
        <taxon>Spermatophyta</taxon>
        <taxon>Magnoliopsida</taxon>
        <taxon>eudicotyledons</taxon>
        <taxon>Gunneridae</taxon>
        <taxon>Pentapetalae</taxon>
        <taxon>rosids</taxon>
        <taxon>fabids</taxon>
        <taxon>Rosales</taxon>
        <taxon>Rosaceae</taxon>
        <taxon>Rosoideae</taxon>
        <taxon>Rosoideae incertae sedis</taxon>
        <taxon>Rosa</taxon>
    </lineage>
</organism>
<gene>
    <name evidence="1" type="ORF">RchiOBHm_Chr5g0049421</name>
</gene>
<dbReference type="AlphaFoldDB" id="A0A2P6QEV8"/>
<evidence type="ECO:0000313" key="1">
    <source>
        <dbReference type="EMBL" id="PRQ32708.1"/>
    </source>
</evidence>
<dbReference type="EMBL" id="PDCK01000043">
    <property type="protein sequence ID" value="PRQ32708.1"/>
    <property type="molecule type" value="Genomic_DNA"/>
</dbReference>
<proteinExistence type="predicted"/>
<name>A0A2P6QEV8_ROSCH</name>
<keyword evidence="2" id="KW-1185">Reference proteome</keyword>
<sequence length="63" mass="6823">MVEGSIGGVEVLCFQGRRLYRMKRKSQSLQLKVAPDDKVSCCDSLLANAFIVVLTSCLFGAGI</sequence>
<evidence type="ECO:0000313" key="2">
    <source>
        <dbReference type="Proteomes" id="UP000238479"/>
    </source>
</evidence>
<accession>A0A2P6QEV8</accession>
<dbReference type="Gramene" id="PRQ32708">
    <property type="protein sequence ID" value="PRQ32708"/>
    <property type="gene ID" value="RchiOBHm_Chr5g0049421"/>
</dbReference>